<feature type="compositionally biased region" description="Low complexity" evidence="1">
    <location>
        <begin position="47"/>
        <end position="61"/>
    </location>
</feature>
<protein>
    <recommendedName>
        <fullName evidence="5">Secreted protein</fullName>
    </recommendedName>
</protein>
<sequence>MVRLAVWLLRPWWWAEGSDIRSVVVLARSGDTCCRGLSIVAMVTSATPPSTTTSSIPLKTTTPPPAQVAPRM</sequence>
<comment type="caution">
    <text evidence="3">The sequence shown here is derived from an EMBL/GenBank/DDBJ whole genome shotgun (WGS) entry which is preliminary data.</text>
</comment>
<accession>A0A5B7JEQ5</accession>
<keyword evidence="2" id="KW-0732">Signal</keyword>
<feature type="region of interest" description="Disordered" evidence="1">
    <location>
        <begin position="47"/>
        <end position="72"/>
    </location>
</feature>
<evidence type="ECO:0000313" key="4">
    <source>
        <dbReference type="Proteomes" id="UP000324222"/>
    </source>
</evidence>
<proteinExistence type="predicted"/>
<organism evidence="3 4">
    <name type="scientific">Portunus trituberculatus</name>
    <name type="common">Swimming crab</name>
    <name type="synonym">Neptunus trituberculatus</name>
    <dbReference type="NCBI Taxonomy" id="210409"/>
    <lineage>
        <taxon>Eukaryota</taxon>
        <taxon>Metazoa</taxon>
        <taxon>Ecdysozoa</taxon>
        <taxon>Arthropoda</taxon>
        <taxon>Crustacea</taxon>
        <taxon>Multicrustacea</taxon>
        <taxon>Malacostraca</taxon>
        <taxon>Eumalacostraca</taxon>
        <taxon>Eucarida</taxon>
        <taxon>Decapoda</taxon>
        <taxon>Pleocyemata</taxon>
        <taxon>Brachyura</taxon>
        <taxon>Eubrachyura</taxon>
        <taxon>Portunoidea</taxon>
        <taxon>Portunidae</taxon>
        <taxon>Portuninae</taxon>
        <taxon>Portunus</taxon>
    </lineage>
</organism>
<feature type="compositionally biased region" description="Pro residues" evidence="1">
    <location>
        <begin position="62"/>
        <end position="72"/>
    </location>
</feature>
<dbReference type="Proteomes" id="UP000324222">
    <property type="component" value="Unassembled WGS sequence"/>
</dbReference>
<dbReference type="AlphaFoldDB" id="A0A5B7JEQ5"/>
<evidence type="ECO:0008006" key="5">
    <source>
        <dbReference type="Google" id="ProtNLM"/>
    </source>
</evidence>
<feature type="signal peptide" evidence="2">
    <location>
        <begin position="1"/>
        <end position="17"/>
    </location>
</feature>
<feature type="chain" id="PRO_5023035405" description="Secreted protein" evidence="2">
    <location>
        <begin position="18"/>
        <end position="72"/>
    </location>
</feature>
<gene>
    <name evidence="3" type="ORF">E2C01_087683</name>
</gene>
<dbReference type="EMBL" id="VSRR010091826">
    <property type="protein sequence ID" value="MPC92586.1"/>
    <property type="molecule type" value="Genomic_DNA"/>
</dbReference>
<keyword evidence="4" id="KW-1185">Reference proteome</keyword>
<evidence type="ECO:0000256" key="1">
    <source>
        <dbReference type="SAM" id="MobiDB-lite"/>
    </source>
</evidence>
<evidence type="ECO:0000313" key="3">
    <source>
        <dbReference type="EMBL" id="MPC92586.1"/>
    </source>
</evidence>
<reference evidence="3 4" key="1">
    <citation type="submission" date="2019-05" db="EMBL/GenBank/DDBJ databases">
        <title>Another draft genome of Portunus trituberculatus and its Hox gene families provides insights of decapod evolution.</title>
        <authorList>
            <person name="Jeong J.-H."/>
            <person name="Song I."/>
            <person name="Kim S."/>
            <person name="Choi T."/>
            <person name="Kim D."/>
            <person name="Ryu S."/>
            <person name="Kim W."/>
        </authorList>
    </citation>
    <scope>NUCLEOTIDE SEQUENCE [LARGE SCALE GENOMIC DNA]</scope>
    <source>
        <tissue evidence="3">Muscle</tissue>
    </source>
</reference>
<evidence type="ECO:0000256" key="2">
    <source>
        <dbReference type="SAM" id="SignalP"/>
    </source>
</evidence>
<name>A0A5B7JEQ5_PORTR</name>